<evidence type="ECO:0000313" key="9">
    <source>
        <dbReference type="Proteomes" id="UP000002028"/>
    </source>
</evidence>
<dbReference type="Pfam" id="PF00732">
    <property type="entry name" value="GMC_oxred_N"/>
    <property type="match status" value="1"/>
</dbReference>
<dbReference type="Gene3D" id="3.50.50.60">
    <property type="entry name" value="FAD/NAD(P)-binding domain"/>
    <property type="match status" value="2"/>
</dbReference>
<evidence type="ECO:0000256" key="4">
    <source>
        <dbReference type="ARBA" id="ARBA00022827"/>
    </source>
</evidence>
<evidence type="ECO:0000256" key="2">
    <source>
        <dbReference type="ARBA" id="ARBA00010790"/>
    </source>
</evidence>
<feature type="domain" description="Glucose-methanol-choline oxidoreductase C-terminal" evidence="7">
    <location>
        <begin position="449"/>
        <end position="506"/>
    </location>
</feature>
<dbReference type="GO" id="GO:0016614">
    <property type="term" value="F:oxidoreductase activity, acting on CH-OH group of donors"/>
    <property type="evidence" value="ECO:0007669"/>
    <property type="project" value="InterPro"/>
</dbReference>
<dbReference type="HOGENOM" id="CLU_008878_4_2_10"/>
<proteinExistence type="inferred from homology"/>
<dbReference type="RefSeq" id="WP_012927068.1">
    <property type="nucleotide sequence ID" value="NC_013730.1"/>
</dbReference>
<dbReference type="Proteomes" id="UP000002028">
    <property type="component" value="Chromosome"/>
</dbReference>
<accession>D2QGM5</accession>
<dbReference type="InterPro" id="IPR036188">
    <property type="entry name" value="FAD/NAD-bd_sf"/>
</dbReference>
<name>D2QGM5_SPILD</name>
<keyword evidence="3" id="KW-0285">Flavoprotein</keyword>
<dbReference type="InterPro" id="IPR000172">
    <property type="entry name" value="GMC_OxRdtase_N"/>
</dbReference>
<sequence>MHPSAYDIIIIGTGSGGGTIAQRLAPSGRKILILERGDFIPKEKENWDVTEVVVNGRYRTDDVWFDKDNQPFKPFTHYVVGGNSKMYGAASFRLRESDFQETQHSAGTSPAWPLSYADFAPYYTEAEQLFSVHGLRGADPTEPAGAGPYPFGPIAPEPFADELYTNVRRAGLQPFPIPMAVRLSQDNPSQPDAPTILGNFDGFPDPTEAKADAHVTGVRAALKHPNVTLLTHAFVSRLDTDATGQRVTEVQVERHGQTETYTAQIVVLAAGAINSAALLLRSASEQHPFGLANGSGQVGRNYMAHINGCLIAYTPDKINTSFFQKYFCIGDYYLATPENPHPLGEIQLMGKNDPPTVVGLASDFLPDKDAAWLAEHSIDFWLTTEDLPDPENRVTLTPDGHIQLIYHRERNNVAAFEQLKQKLKDLFVTLGTIDPDLKITLWNGYDLGISGVSHQCGTLRFGHDPATSVLDVNCKAHQLDNLFVADASFFPSSGAYNPSLTTAANALRVGDYLLSQLR</sequence>
<dbReference type="PANTHER" id="PTHR42784:SF1">
    <property type="entry name" value="PYRANOSE 2-OXIDASE"/>
    <property type="match status" value="1"/>
</dbReference>
<evidence type="ECO:0000313" key="8">
    <source>
        <dbReference type="EMBL" id="ADB38533.1"/>
    </source>
</evidence>
<dbReference type="InterPro" id="IPR007867">
    <property type="entry name" value="GMC_OxRtase_C"/>
</dbReference>
<evidence type="ECO:0000256" key="3">
    <source>
        <dbReference type="ARBA" id="ARBA00022630"/>
    </source>
</evidence>
<reference evidence="8 9" key="1">
    <citation type="journal article" date="2010" name="Stand. Genomic Sci.">
        <title>Complete genome sequence of Spirosoma linguale type strain (1).</title>
        <authorList>
            <person name="Lail K."/>
            <person name="Sikorski J."/>
            <person name="Saunders E."/>
            <person name="Lapidus A."/>
            <person name="Glavina Del Rio T."/>
            <person name="Copeland A."/>
            <person name="Tice H."/>
            <person name="Cheng J.-F."/>
            <person name="Lucas S."/>
            <person name="Nolan M."/>
            <person name="Bruce D."/>
            <person name="Goodwin L."/>
            <person name="Pitluck S."/>
            <person name="Ivanova N."/>
            <person name="Mavromatis K."/>
            <person name="Ovchinnikova G."/>
            <person name="Pati A."/>
            <person name="Chen A."/>
            <person name="Palaniappan K."/>
            <person name="Land M."/>
            <person name="Hauser L."/>
            <person name="Chang Y.-J."/>
            <person name="Jeffries C.D."/>
            <person name="Chain P."/>
            <person name="Brettin T."/>
            <person name="Detter J.C."/>
            <person name="Schuetze A."/>
            <person name="Rohde M."/>
            <person name="Tindall B.J."/>
            <person name="Goeker M."/>
            <person name="Bristow J."/>
            <person name="Eisen J.A."/>
            <person name="Markowitz V."/>
            <person name="Hugenholtz P."/>
            <person name="Kyrpides N.C."/>
            <person name="Klenk H.-P."/>
            <person name="Chen F."/>
        </authorList>
    </citation>
    <scope>NUCLEOTIDE SEQUENCE [LARGE SCALE GENOMIC DNA]</scope>
    <source>
        <strain evidence="9">ATCC 33905 / DSM 74 / LMG 10896 / Claus 1</strain>
    </source>
</reference>
<dbReference type="eggNOG" id="COG2303">
    <property type="taxonomic scope" value="Bacteria"/>
</dbReference>
<evidence type="ECO:0000256" key="1">
    <source>
        <dbReference type="ARBA" id="ARBA00001974"/>
    </source>
</evidence>
<gene>
    <name evidence="8" type="ordered locus">Slin_2515</name>
</gene>
<dbReference type="GO" id="GO:0050660">
    <property type="term" value="F:flavin adenine dinucleotide binding"/>
    <property type="evidence" value="ECO:0007669"/>
    <property type="project" value="InterPro"/>
</dbReference>
<dbReference type="InterPro" id="IPR051473">
    <property type="entry name" value="P2Ox-like"/>
</dbReference>
<dbReference type="STRING" id="504472.Slin_2515"/>
<organism evidence="8 9">
    <name type="scientific">Spirosoma linguale (strain ATCC 33905 / DSM 74 / LMG 10896 / Claus 1)</name>
    <dbReference type="NCBI Taxonomy" id="504472"/>
    <lineage>
        <taxon>Bacteria</taxon>
        <taxon>Pseudomonadati</taxon>
        <taxon>Bacteroidota</taxon>
        <taxon>Cytophagia</taxon>
        <taxon>Cytophagales</taxon>
        <taxon>Cytophagaceae</taxon>
        <taxon>Spirosoma</taxon>
    </lineage>
</organism>
<protein>
    <submittedName>
        <fullName evidence="8">Glucose-methanol-choline oxidoreductase</fullName>
    </submittedName>
</protein>
<comment type="cofactor">
    <cofactor evidence="1">
        <name>FAD</name>
        <dbReference type="ChEBI" id="CHEBI:57692"/>
    </cofactor>
</comment>
<keyword evidence="9" id="KW-1185">Reference proteome</keyword>
<keyword evidence="5" id="KW-0560">Oxidoreductase</keyword>
<dbReference type="EMBL" id="CP001769">
    <property type="protein sequence ID" value="ADB38533.1"/>
    <property type="molecule type" value="Genomic_DNA"/>
</dbReference>
<dbReference type="AlphaFoldDB" id="D2QGM5"/>
<feature type="domain" description="Glucose-methanol-choline oxidoreductase N-terminal" evidence="6">
    <location>
        <begin position="19"/>
        <end position="306"/>
    </location>
</feature>
<dbReference type="KEGG" id="sli:Slin_2515"/>
<dbReference type="SUPFAM" id="SSF51905">
    <property type="entry name" value="FAD/NAD(P)-binding domain"/>
    <property type="match status" value="1"/>
</dbReference>
<evidence type="ECO:0000259" key="7">
    <source>
        <dbReference type="Pfam" id="PF05199"/>
    </source>
</evidence>
<dbReference type="Pfam" id="PF05199">
    <property type="entry name" value="GMC_oxred_C"/>
    <property type="match status" value="1"/>
</dbReference>
<keyword evidence="4" id="KW-0274">FAD</keyword>
<dbReference type="PANTHER" id="PTHR42784">
    <property type="entry name" value="PYRANOSE 2-OXIDASE"/>
    <property type="match status" value="1"/>
</dbReference>
<evidence type="ECO:0000259" key="6">
    <source>
        <dbReference type="Pfam" id="PF00732"/>
    </source>
</evidence>
<comment type="similarity">
    <text evidence="2">Belongs to the GMC oxidoreductase family.</text>
</comment>
<evidence type="ECO:0000256" key="5">
    <source>
        <dbReference type="ARBA" id="ARBA00023002"/>
    </source>
</evidence>